<feature type="domain" description="ABC3 transporter permease C-terminal" evidence="7">
    <location>
        <begin position="289"/>
        <end position="389"/>
    </location>
</feature>
<dbReference type="InterPro" id="IPR050250">
    <property type="entry name" value="Macrolide_Exporter_MacB"/>
</dbReference>
<reference evidence="8 9" key="1">
    <citation type="submission" date="2020-04" db="EMBL/GenBank/DDBJ databases">
        <authorList>
            <person name="Hitch T.C.A."/>
            <person name="Wylensek D."/>
            <person name="Clavel T."/>
        </authorList>
    </citation>
    <scope>NUCLEOTIDE SEQUENCE [LARGE SCALE GENOMIC DNA]</scope>
    <source>
        <strain evidence="8 9">WB01_NA02</strain>
    </source>
</reference>
<dbReference type="Pfam" id="PF02687">
    <property type="entry name" value="FtsX"/>
    <property type="match status" value="1"/>
</dbReference>
<name>A0A1S8P4Y3_CLOBE</name>
<dbReference type="GO" id="GO:0022857">
    <property type="term" value="F:transmembrane transporter activity"/>
    <property type="evidence" value="ECO:0007669"/>
    <property type="project" value="TreeGrafter"/>
</dbReference>
<dbReference type="Proteomes" id="UP000587880">
    <property type="component" value="Unassembled WGS sequence"/>
</dbReference>
<evidence type="ECO:0000256" key="1">
    <source>
        <dbReference type="ARBA" id="ARBA00004651"/>
    </source>
</evidence>
<evidence type="ECO:0000313" key="9">
    <source>
        <dbReference type="Proteomes" id="UP000587880"/>
    </source>
</evidence>
<evidence type="ECO:0000259" key="7">
    <source>
        <dbReference type="Pfam" id="PF02687"/>
    </source>
</evidence>
<evidence type="ECO:0000256" key="6">
    <source>
        <dbReference type="ARBA" id="ARBA00038076"/>
    </source>
</evidence>
<keyword evidence="3" id="KW-0812">Transmembrane</keyword>
<comment type="subcellular location">
    <subcellularLocation>
        <location evidence="1">Cell membrane</location>
        <topology evidence="1">Multi-pass membrane protein</topology>
    </subcellularLocation>
</comment>
<evidence type="ECO:0000313" key="8">
    <source>
        <dbReference type="EMBL" id="NMF06381.1"/>
    </source>
</evidence>
<dbReference type="PANTHER" id="PTHR30572:SF4">
    <property type="entry name" value="ABC TRANSPORTER PERMEASE YTRF"/>
    <property type="match status" value="1"/>
</dbReference>
<sequence>MKSKFIFFDIKRNLIVNVLIILEVALWIFYAASLVSLINFDRSYRNRYNRSISIDNSKFMTFYKMILKENKDIEDYKNDIKESLKLISKNNYTYGFIQRDLYTDIPTDVLGLNSKDLESDFTKKDEMDELIHPIGFNYGMIEHYQNNIVQQISKEEWIRSEDYISVIVGNDLAKKVKVGTSYVVNNITYKIVGQFKKDVLAFDYTNSVDSSFLLNKSFVIPLSEETFFQNFGYQPITIFFNGDKENNSTELESNIRKISDDIVISDFGDDLDKFLEEIKSKKYYEIFRIIIITIIASASIITTINYKIAEDVDRIGILYSFGISKKDIFKTFSSEFLINILVGIIGGSLFYLENCGSVYEFFINENLLFNLYISMGILLLTIILIMLISFNEINKLTPKDMMGGFTE</sequence>
<evidence type="ECO:0000256" key="4">
    <source>
        <dbReference type="ARBA" id="ARBA00022989"/>
    </source>
</evidence>
<dbReference type="PANTHER" id="PTHR30572">
    <property type="entry name" value="MEMBRANE COMPONENT OF TRANSPORTER-RELATED"/>
    <property type="match status" value="1"/>
</dbReference>
<keyword evidence="2" id="KW-1003">Cell membrane</keyword>
<comment type="caution">
    <text evidence="8">The sequence shown here is derived from an EMBL/GenBank/DDBJ whole genome shotgun (WGS) entry which is preliminary data.</text>
</comment>
<evidence type="ECO:0000256" key="3">
    <source>
        <dbReference type="ARBA" id="ARBA00022692"/>
    </source>
</evidence>
<dbReference type="EMBL" id="JABAGD010000033">
    <property type="protein sequence ID" value="NMF06381.1"/>
    <property type="molecule type" value="Genomic_DNA"/>
</dbReference>
<evidence type="ECO:0000256" key="5">
    <source>
        <dbReference type="ARBA" id="ARBA00023136"/>
    </source>
</evidence>
<accession>A0A1S8P4Y3</accession>
<dbReference type="InterPro" id="IPR003838">
    <property type="entry name" value="ABC3_permease_C"/>
</dbReference>
<dbReference type="RefSeq" id="WP_077868794.1">
    <property type="nucleotide sequence ID" value="NZ_BKAK01000142.1"/>
</dbReference>
<dbReference type="AlphaFoldDB" id="A0A1S8P4Y3"/>
<dbReference type="GO" id="GO:0005886">
    <property type="term" value="C:plasma membrane"/>
    <property type="evidence" value="ECO:0007669"/>
    <property type="project" value="UniProtKB-SubCell"/>
</dbReference>
<keyword evidence="5" id="KW-0472">Membrane</keyword>
<dbReference type="GeneID" id="66346581"/>
<organism evidence="8 9">
    <name type="scientific">Clostridium beijerinckii</name>
    <name type="common">Clostridium MP</name>
    <dbReference type="NCBI Taxonomy" id="1520"/>
    <lineage>
        <taxon>Bacteria</taxon>
        <taxon>Bacillati</taxon>
        <taxon>Bacillota</taxon>
        <taxon>Clostridia</taxon>
        <taxon>Eubacteriales</taxon>
        <taxon>Clostridiaceae</taxon>
        <taxon>Clostridium</taxon>
    </lineage>
</organism>
<evidence type="ECO:0000256" key="2">
    <source>
        <dbReference type="ARBA" id="ARBA00022475"/>
    </source>
</evidence>
<proteinExistence type="inferred from homology"/>
<keyword evidence="4" id="KW-1133">Transmembrane helix</keyword>
<protein>
    <submittedName>
        <fullName evidence="8">ABC transporter permease</fullName>
    </submittedName>
</protein>
<gene>
    <name evidence="8" type="ORF">HF849_16825</name>
</gene>
<comment type="similarity">
    <text evidence="6">Belongs to the ABC-4 integral membrane protein family.</text>
</comment>